<dbReference type="AlphaFoldDB" id="A0A5K3F8H4"/>
<protein>
    <submittedName>
        <fullName evidence="1">UDENN domain-containing protein</fullName>
    </submittedName>
</protein>
<proteinExistence type="predicted"/>
<reference evidence="1" key="1">
    <citation type="submission" date="2019-11" db="UniProtKB">
        <authorList>
            <consortium name="WormBaseParasite"/>
        </authorList>
    </citation>
    <scope>IDENTIFICATION</scope>
</reference>
<accession>A0A5K3F8H4</accession>
<name>A0A5K3F8H4_MESCO</name>
<organism evidence="1">
    <name type="scientific">Mesocestoides corti</name>
    <name type="common">Flatworm</name>
    <dbReference type="NCBI Taxonomy" id="53468"/>
    <lineage>
        <taxon>Eukaryota</taxon>
        <taxon>Metazoa</taxon>
        <taxon>Spiralia</taxon>
        <taxon>Lophotrochozoa</taxon>
        <taxon>Platyhelminthes</taxon>
        <taxon>Cestoda</taxon>
        <taxon>Eucestoda</taxon>
        <taxon>Cyclophyllidea</taxon>
        <taxon>Mesocestoididae</taxon>
        <taxon>Mesocestoides</taxon>
    </lineage>
</organism>
<evidence type="ECO:0000313" key="1">
    <source>
        <dbReference type="WBParaSite" id="MCU_005553-RA"/>
    </source>
</evidence>
<sequence>KDARGLIVYSQLLCEELASCILNIKTNFDGGRDASSSKPCRGCQYSPRQLDYPGDVFTMSITEITSQRSPRHIHALDLRAAFKLRSEFRLRQKNAFRKSQRFVPFWGALDAPNNCLHSGICIGPPGES</sequence>
<dbReference type="WBParaSite" id="MCU_005553-RA">
    <property type="protein sequence ID" value="MCU_005553-RA"/>
    <property type="gene ID" value="MCU_005553"/>
</dbReference>